<evidence type="ECO:0000256" key="4">
    <source>
        <dbReference type="HAMAP-Rule" id="MF_01401"/>
    </source>
</evidence>
<evidence type="ECO:0000256" key="1">
    <source>
        <dbReference type="ARBA" id="ARBA00023002"/>
    </source>
</evidence>
<dbReference type="EC" id="1.8.4.11" evidence="4"/>
<comment type="caution">
    <text evidence="6">The sequence shown here is derived from an EMBL/GenBank/DDBJ whole genome shotgun (WGS) entry which is preliminary data.</text>
</comment>
<dbReference type="Pfam" id="PF01625">
    <property type="entry name" value="PMSR"/>
    <property type="match status" value="1"/>
</dbReference>
<proteinExistence type="inferred from homology"/>
<sequence length="181" mass="20401">MDTQKEIAVFGGGCFWCTEAVFQMLKGINKVLPGYSGGSIENPTYEQVSSGKTGHAEVIYIEYDPAQISYRNLLAVFFGSHDPTTKNRQGSDVGPQYRSVIFHTTPGQKSEAEKIIKEINGSDSAGAPVVTEIEPFTKFYEAEDYHKNFYERNRGYPYCEVIINPKLEKVQHEFAELLKKK</sequence>
<dbReference type="PANTHER" id="PTHR43774">
    <property type="entry name" value="PEPTIDE METHIONINE SULFOXIDE REDUCTASE"/>
    <property type="match status" value="1"/>
</dbReference>
<gene>
    <name evidence="4" type="primary">msrA</name>
    <name evidence="6" type="ORF">A3B18_02060</name>
</gene>
<dbReference type="AlphaFoldDB" id="A0A1F5X648"/>
<name>A0A1F5X648_9BACT</name>
<evidence type="ECO:0000313" key="7">
    <source>
        <dbReference type="Proteomes" id="UP000178684"/>
    </source>
</evidence>
<accession>A0A1F5X648</accession>
<comment type="similarity">
    <text evidence="4">Belongs to the MsrA Met sulfoxide reductase family.</text>
</comment>
<dbReference type="InterPro" id="IPR036509">
    <property type="entry name" value="Met_Sox_Rdtase_MsrA_sf"/>
</dbReference>
<protein>
    <recommendedName>
        <fullName evidence="4">Peptide methionine sulfoxide reductase MsrA</fullName>
        <shortName evidence="4">Protein-methionine-S-oxide reductase</shortName>
        <ecNumber evidence="4">1.8.4.11</ecNumber>
    </recommendedName>
    <alternativeName>
        <fullName evidence="4">Peptide-methionine (S)-S-oxide reductase</fullName>
        <shortName evidence="4">Peptide Met(O) reductase</shortName>
    </alternativeName>
</protein>
<dbReference type="InterPro" id="IPR002569">
    <property type="entry name" value="Met_Sox_Rdtase_MsrA_dom"/>
</dbReference>
<evidence type="ECO:0000256" key="3">
    <source>
        <dbReference type="ARBA" id="ARBA00048782"/>
    </source>
</evidence>
<dbReference type="Gene3D" id="3.30.1060.10">
    <property type="entry name" value="Peptide methionine sulphoxide reductase MsrA"/>
    <property type="match status" value="1"/>
</dbReference>
<feature type="active site" evidence="4">
    <location>
        <position position="14"/>
    </location>
</feature>
<dbReference type="GO" id="GO:0033744">
    <property type="term" value="F:L-methionine:thioredoxin-disulfide S-oxidoreductase activity"/>
    <property type="evidence" value="ECO:0007669"/>
    <property type="project" value="RHEA"/>
</dbReference>
<organism evidence="6 7">
    <name type="scientific">Candidatus Giovannonibacteria bacterium RIFCSPLOWO2_01_FULL_46_13</name>
    <dbReference type="NCBI Taxonomy" id="1798352"/>
    <lineage>
        <taxon>Bacteria</taxon>
        <taxon>Candidatus Giovannoniibacteriota</taxon>
    </lineage>
</organism>
<evidence type="ECO:0000313" key="6">
    <source>
        <dbReference type="EMBL" id="OGF83354.1"/>
    </source>
</evidence>
<feature type="domain" description="Peptide methionine sulphoxide reductase MsrA" evidence="5">
    <location>
        <begin position="8"/>
        <end position="159"/>
    </location>
</feature>
<dbReference type="Proteomes" id="UP000178684">
    <property type="component" value="Unassembled WGS sequence"/>
</dbReference>
<dbReference type="HAMAP" id="MF_01401">
    <property type="entry name" value="MsrA"/>
    <property type="match status" value="1"/>
</dbReference>
<comment type="catalytic activity">
    <reaction evidence="2 4">
        <text>L-methionyl-[protein] + [thioredoxin]-disulfide + H2O = L-methionyl-(S)-S-oxide-[protein] + [thioredoxin]-dithiol</text>
        <dbReference type="Rhea" id="RHEA:14217"/>
        <dbReference type="Rhea" id="RHEA-COMP:10698"/>
        <dbReference type="Rhea" id="RHEA-COMP:10700"/>
        <dbReference type="Rhea" id="RHEA-COMP:12313"/>
        <dbReference type="Rhea" id="RHEA-COMP:12315"/>
        <dbReference type="ChEBI" id="CHEBI:15377"/>
        <dbReference type="ChEBI" id="CHEBI:16044"/>
        <dbReference type="ChEBI" id="CHEBI:29950"/>
        <dbReference type="ChEBI" id="CHEBI:44120"/>
        <dbReference type="ChEBI" id="CHEBI:50058"/>
        <dbReference type="EC" id="1.8.4.11"/>
    </reaction>
</comment>
<dbReference type="PANTHER" id="PTHR43774:SF1">
    <property type="entry name" value="PEPTIDE METHIONINE SULFOXIDE REDUCTASE MSRA 2"/>
    <property type="match status" value="1"/>
</dbReference>
<dbReference type="EMBL" id="MFIE01000001">
    <property type="protein sequence ID" value="OGF83354.1"/>
    <property type="molecule type" value="Genomic_DNA"/>
</dbReference>
<keyword evidence="1 4" id="KW-0560">Oxidoreductase</keyword>
<dbReference type="NCBIfam" id="TIGR00401">
    <property type="entry name" value="msrA"/>
    <property type="match status" value="1"/>
</dbReference>
<dbReference type="SUPFAM" id="SSF55068">
    <property type="entry name" value="Peptide methionine sulfoxide reductase"/>
    <property type="match status" value="1"/>
</dbReference>
<comment type="catalytic activity">
    <reaction evidence="3 4">
        <text>[thioredoxin]-disulfide + L-methionine + H2O = L-methionine (S)-S-oxide + [thioredoxin]-dithiol</text>
        <dbReference type="Rhea" id="RHEA:19993"/>
        <dbReference type="Rhea" id="RHEA-COMP:10698"/>
        <dbReference type="Rhea" id="RHEA-COMP:10700"/>
        <dbReference type="ChEBI" id="CHEBI:15377"/>
        <dbReference type="ChEBI" id="CHEBI:29950"/>
        <dbReference type="ChEBI" id="CHEBI:50058"/>
        <dbReference type="ChEBI" id="CHEBI:57844"/>
        <dbReference type="ChEBI" id="CHEBI:58772"/>
        <dbReference type="EC" id="1.8.4.11"/>
    </reaction>
</comment>
<evidence type="ECO:0000259" key="5">
    <source>
        <dbReference type="Pfam" id="PF01625"/>
    </source>
</evidence>
<reference evidence="6 7" key="1">
    <citation type="journal article" date="2016" name="Nat. Commun.">
        <title>Thousands of microbial genomes shed light on interconnected biogeochemical processes in an aquifer system.</title>
        <authorList>
            <person name="Anantharaman K."/>
            <person name="Brown C.T."/>
            <person name="Hug L.A."/>
            <person name="Sharon I."/>
            <person name="Castelle C.J."/>
            <person name="Probst A.J."/>
            <person name="Thomas B.C."/>
            <person name="Singh A."/>
            <person name="Wilkins M.J."/>
            <person name="Karaoz U."/>
            <person name="Brodie E.L."/>
            <person name="Williams K.H."/>
            <person name="Hubbard S.S."/>
            <person name="Banfield J.F."/>
        </authorList>
    </citation>
    <scope>NUCLEOTIDE SEQUENCE [LARGE SCALE GENOMIC DNA]</scope>
</reference>
<evidence type="ECO:0000256" key="2">
    <source>
        <dbReference type="ARBA" id="ARBA00047806"/>
    </source>
</evidence>
<comment type="function">
    <text evidence="4">Has an important function as a repair enzyme for proteins that have been inactivated by oxidation. Catalyzes the reversible oxidation-reduction of methionine sulfoxide in proteins to methionine.</text>
</comment>
<dbReference type="GO" id="GO:0008113">
    <property type="term" value="F:peptide-methionine (S)-S-oxide reductase activity"/>
    <property type="evidence" value="ECO:0007669"/>
    <property type="project" value="UniProtKB-UniRule"/>
</dbReference>